<dbReference type="PANTHER" id="PTHR34215">
    <property type="entry name" value="BLL0784 PROTEIN"/>
    <property type="match status" value="1"/>
</dbReference>
<name>A0AAN2QUD8_9LACO</name>
<organism evidence="2 3">
    <name type="scientific">Leuconostoc inhae</name>
    <dbReference type="NCBI Taxonomy" id="178001"/>
    <lineage>
        <taxon>Bacteria</taxon>
        <taxon>Bacillati</taxon>
        <taxon>Bacillota</taxon>
        <taxon>Bacilli</taxon>
        <taxon>Lactobacillales</taxon>
        <taxon>Lactobacillaceae</taxon>
        <taxon>Leuconostoc</taxon>
    </lineage>
</organism>
<protein>
    <submittedName>
        <fullName evidence="2">COG2740: Predicted nucleic-acid-binding protein implicated in transcription termination</fullName>
    </submittedName>
</protein>
<gene>
    <name evidence="2" type="ORF">PL111_1503</name>
</gene>
<dbReference type="CDD" id="cd00279">
    <property type="entry name" value="YlxR"/>
    <property type="match status" value="1"/>
</dbReference>
<dbReference type="Pfam" id="PF04296">
    <property type="entry name" value="YlxR"/>
    <property type="match status" value="1"/>
</dbReference>
<reference evidence="2 3" key="1">
    <citation type="submission" date="2015-12" db="EMBL/GenBank/DDBJ databases">
        <authorList>
            <person name="Andreevskaya M."/>
        </authorList>
    </citation>
    <scope>NUCLEOTIDE SEQUENCE [LARGE SCALE GENOMIC DNA]</scope>
    <source>
        <strain evidence="2 3">PL111</strain>
    </source>
</reference>
<dbReference type="NCBIfam" id="NF047356">
    <property type="entry name" value="RNA_bind_RnpM"/>
    <property type="match status" value="1"/>
</dbReference>
<sequence length="104" mass="12022">MLNIMKPRKIPMRKDIVTGEMFPKKDLVRVVRDKEGNVNLDPTSKANGRGAYIGLDRTIAAEAKKKHIFDQAFEMKIPDEFYDELIAYVDHQQARRELFANADK</sequence>
<dbReference type="PANTHER" id="PTHR34215:SF1">
    <property type="entry name" value="YLXR DOMAIN-CONTAINING PROTEIN"/>
    <property type="match status" value="1"/>
</dbReference>
<dbReference type="InterPro" id="IPR007393">
    <property type="entry name" value="YlxR_dom"/>
</dbReference>
<dbReference type="Gene3D" id="3.30.1230.10">
    <property type="entry name" value="YlxR-like"/>
    <property type="match status" value="1"/>
</dbReference>
<dbReference type="AlphaFoldDB" id="A0AAN2QUD8"/>
<dbReference type="InterPro" id="IPR037465">
    <property type="entry name" value="YlxR"/>
</dbReference>
<proteinExistence type="predicted"/>
<accession>A0AAN2QUD8</accession>
<dbReference type="EMBL" id="FBTU01000016">
    <property type="protein sequence ID" value="CUW09757.1"/>
    <property type="molecule type" value="Genomic_DNA"/>
</dbReference>
<comment type="caution">
    <text evidence="2">The sequence shown here is derived from an EMBL/GenBank/DDBJ whole genome shotgun (WGS) entry which is preliminary data.</text>
</comment>
<evidence type="ECO:0000313" key="3">
    <source>
        <dbReference type="Proteomes" id="UP000198868"/>
    </source>
</evidence>
<feature type="domain" description="YlxR" evidence="1">
    <location>
        <begin position="13"/>
        <end position="86"/>
    </location>
</feature>
<dbReference type="InterPro" id="IPR035931">
    <property type="entry name" value="YlxR-like_sf"/>
</dbReference>
<evidence type="ECO:0000259" key="1">
    <source>
        <dbReference type="Pfam" id="PF04296"/>
    </source>
</evidence>
<evidence type="ECO:0000313" key="2">
    <source>
        <dbReference type="EMBL" id="CUW09757.1"/>
    </source>
</evidence>
<dbReference type="SUPFAM" id="SSF64376">
    <property type="entry name" value="YlxR-like"/>
    <property type="match status" value="1"/>
</dbReference>
<dbReference type="Proteomes" id="UP000198868">
    <property type="component" value="Unassembled WGS sequence"/>
</dbReference>